<evidence type="ECO:0000256" key="1">
    <source>
        <dbReference type="ARBA" id="ARBA00004123"/>
    </source>
</evidence>
<dbReference type="GO" id="GO:0005634">
    <property type="term" value="C:nucleus"/>
    <property type="evidence" value="ECO:0007669"/>
    <property type="project" value="UniProtKB-SubCell"/>
</dbReference>
<evidence type="ECO:0000256" key="8">
    <source>
        <dbReference type="ARBA" id="ARBA00023242"/>
    </source>
</evidence>
<dbReference type="InterPro" id="IPR050221">
    <property type="entry name" value="26S_Proteasome_ATPase"/>
</dbReference>
<keyword evidence="8" id="KW-0539">Nucleus</keyword>
<reference evidence="11 12" key="1">
    <citation type="journal article" date="2019" name="Genome Biol. Evol.">
        <title>Insights into the evolution of the New World diploid cottons (Gossypium, subgenus Houzingenia) based on genome sequencing.</title>
        <authorList>
            <person name="Grover C.E."/>
            <person name="Arick M.A. 2nd"/>
            <person name="Thrash A."/>
            <person name="Conover J.L."/>
            <person name="Sanders W.S."/>
            <person name="Peterson D.G."/>
            <person name="Frelichowski J.E."/>
            <person name="Scheffler J.A."/>
            <person name="Scheffler B.E."/>
            <person name="Wendel J.F."/>
        </authorList>
    </citation>
    <scope>NUCLEOTIDE SEQUENCE [LARGE SCALE GENOMIC DNA]</scope>
    <source>
        <strain evidence="11">57</strain>
        <tissue evidence="11">Leaf</tissue>
    </source>
</reference>
<evidence type="ECO:0000256" key="7">
    <source>
        <dbReference type="ARBA" id="ARBA00022942"/>
    </source>
</evidence>
<dbReference type="Pfam" id="PF17862">
    <property type="entry name" value="AAA_lid_3"/>
    <property type="match status" value="1"/>
</dbReference>
<evidence type="ECO:0000313" key="12">
    <source>
        <dbReference type="Proteomes" id="UP000593573"/>
    </source>
</evidence>
<evidence type="ECO:0000256" key="3">
    <source>
        <dbReference type="ARBA" id="ARBA00006914"/>
    </source>
</evidence>
<dbReference type="EMBL" id="JABFAB010000009">
    <property type="protein sequence ID" value="MBA0659086.1"/>
    <property type="molecule type" value="Genomic_DNA"/>
</dbReference>
<dbReference type="InterPro" id="IPR027417">
    <property type="entry name" value="P-loop_NTPase"/>
</dbReference>
<dbReference type="InterPro" id="IPR003960">
    <property type="entry name" value="ATPase_AAA_CS"/>
</dbReference>
<evidence type="ECO:0000256" key="5">
    <source>
        <dbReference type="ARBA" id="ARBA00022741"/>
    </source>
</evidence>
<gene>
    <name evidence="11" type="ORF">Goklo_011246</name>
</gene>
<proteinExistence type="inferred from homology"/>
<dbReference type="InterPro" id="IPR003593">
    <property type="entry name" value="AAA+_ATPase"/>
</dbReference>
<comment type="caution">
    <text evidence="11">The sequence shown here is derived from an EMBL/GenBank/DDBJ whole genome shotgun (WGS) entry which is preliminary data.</text>
</comment>
<dbReference type="InterPro" id="IPR032501">
    <property type="entry name" value="Prot_ATP_ID_OB_2nd"/>
</dbReference>
<feature type="domain" description="AAA+ ATPase" evidence="10">
    <location>
        <begin position="154"/>
        <end position="293"/>
    </location>
</feature>
<dbReference type="PANTHER" id="PTHR23073">
    <property type="entry name" value="26S PROTEASOME REGULATORY SUBUNIT"/>
    <property type="match status" value="1"/>
</dbReference>
<evidence type="ECO:0000256" key="9">
    <source>
        <dbReference type="RuleBase" id="RU003651"/>
    </source>
</evidence>
<evidence type="ECO:0000259" key="10">
    <source>
        <dbReference type="SMART" id="SM00382"/>
    </source>
</evidence>
<protein>
    <recommendedName>
        <fullName evidence="10">AAA+ ATPase domain-containing protein</fullName>
    </recommendedName>
</protein>
<accession>A0A7J8V8F4</accession>
<dbReference type="SUPFAM" id="SSF52540">
    <property type="entry name" value="P-loop containing nucleoside triphosphate hydrolases"/>
    <property type="match status" value="1"/>
</dbReference>
<dbReference type="Pfam" id="PF16450">
    <property type="entry name" value="Prot_ATP_ID_OB_C"/>
    <property type="match status" value="1"/>
</dbReference>
<dbReference type="InterPro" id="IPR041569">
    <property type="entry name" value="AAA_lid_3"/>
</dbReference>
<keyword evidence="12" id="KW-1185">Reference proteome</keyword>
<comment type="similarity">
    <text evidence="3 9">Belongs to the AAA ATPase family.</text>
</comment>
<dbReference type="FunFam" id="2.40.50.140:FF:000168">
    <property type="entry name" value="26S protease regulatory subunit 10B"/>
    <property type="match status" value="1"/>
</dbReference>
<dbReference type="GO" id="GO:0005524">
    <property type="term" value="F:ATP binding"/>
    <property type="evidence" value="ECO:0007669"/>
    <property type="project" value="UniProtKB-KW"/>
</dbReference>
<dbReference type="GO" id="GO:0016887">
    <property type="term" value="F:ATP hydrolysis activity"/>
    <property type="evidence" value="ECO:0007669"/>
    <property type="project" value="InterPro"/>
</dbReference>
<evidence type="ECO:0000256" key="4">
    <source>
        <dbReference type="ARBA" id="ARBA00022490"/>
    </source>
</evidence>
<dbReference type="InterPro" id="IPR012340">
    <property type="entry name" value="NA-bd_OB-fold"/>
</dbReference>
<organism evidence="11 12">
    <name type="scientific">Gossypium klotzschianum</name>
    <dbReference type="NCBI Taxonomy" id="34286"/>
    <lineage>
        <taxon>Eukaryota</taxon>
        <taxon>Viridiplantae</taxon>
        <taxon>Streptophyta</taxon>
        <taxon>Embryophyta</taxon>
        <taxon>Tracheophyta</taxon>
        <taxon>Spermatophyta</taxon>
        <taxon>Magnoliopsida</taxon>
        <taxon>eudicotyledons</taxon>
        <taxon>Gunneridae</taxon>
        <taxon>Pentapetalae</taxon>
        <taxon>rosids</taxon>
        <taxon>malvids</taxon>
        <taxon>Malvales</taxon>
        <taxon>Malvaceae</taxon>
        <taxon>Malvoideae</taxon>
        <taxon>Gossypium</taxon>
    </lineage>
</organism>
<feature type="non-terminal residue" evidence="11">
    <location>
        <position position="1"/>
    </location>
</feature>
<evidence type="ECO:0000256" key="2">
    <source>
        <dbReference type="ARBA" id="ARBA00004496"/>
    </source>
</evidence>
<dbReference type="FunFam" id="1.10.8.60:FF:000008">
    <property type="entry name" value="26S protease regulatory subunit 10B"/>
    <property type="match status" value="1"/>
</dbReference>
<keyword evidence="7" id="KW-0647">Proteasome</keyword>
<evidence type="ECO:0000313" key="11">
    <source>
        <dbReference type="EMBL" id="MBA0659086.1"/>
    </source>
</evidence>
<evidence type="ECO:0000256" key="6">
    <source>
        <dbReference type="ARBA" id="ARBA00022840"/>
    </source>
</evidence>
<sequence length="381" mass="42432">RENLRAAKKDFNKTEDDLKSLQSVGQIIGEVLRPLDNERLIVKASSGPRYVVGCRSKVDKEKLTSGTRVVLDMTTLTIMRALPREVDPVVYNMLHEDPGNVSYSAVGGLSDQIRELRESIELPLMNPELFLRVGIKPPKVIITSSLPLSVNSEFQWGVLLYGPPGTGKTLLARAIASNIDANFLKVVSSAIIDKYIGESARLIREMFGYARDHQPCIIFMDEIDAIGGRRFSEGTSADREIQRTLMELLNQLDGFDQLGKVKMIMATNRPDVLDPALLRPGRLDRKIEIPLPNEQSRMEILKIHAAGIAKHGEIDYEAVVKLAEGFNGADLRNVCTEAGMSAIRAERDYVIHEDFMKAVRKLNEAKKLESSAHYSADFGKD</sequence>
<keyword evidence="4" id="KW-0963">Cytoplasm</keyword>
<dbReference type="FunFam" id="3.40.50.300:FF:000034">
    <property type="entry name" value="26S protease regulatory subunit 10B"/>
    <property type="match status" value="1"/>
</dbReference>
<keyword evidence="5 9" id="KW-0547">Nucleotide-binding</keyword>
<keyword evidence="6 9" id="KW-0067">ATP-binding</keyword>
<dbReference type="Pfam" id="PF00004">
    <property type="entry name" value="AAA"/>
    <property type="match status" value="1"/>
</dbReference>
<dbReference type="AlphaFoldDB" id="A0A7J8V8F4"/>
<dbReference type="Gene3D" id="3.40.50.300">
    <property type="entry name" value="P-loop containing nucleotide triphosphate hydrolases"/>
    <property type="match status" value="1"/>
</dbReference>
<dbReference type="InterPro" id="IPR003959">
    <property type="entry name" value="ATPase_AAA_core"/>
</dbReference>
<dbReference type="Gene3D" id="2.40.50.140">
    <property type="entry name" value="Nucleic acid-binding proteins"/>
    <property type="match status" value="1"/>
</dbReference>
<name>A0A7J8V8F4_9ROSI</name>
<dbReference type="Proteomes" id="UP000593573">
    <property type="component" value="Unassembled WGS sequence"/>
</dbReference>
<comment type="subcellular location">
    <subcellularLocation>
        <location evidence="2">Cytoplasm</location>
    </subcellularLocation>
    <subcellularLocation>
        <location evidence="1">Nucleus</location>
    </subcellularLocation>
</comment>
<dbReference type="SMART" id="SM00382">
    <property type="entry name" value="AAA"/>
    <property type="match status" value="1"/>
</dbReference>
<dbReference type="OrthoDB" id="1491884at2759"/>
<dbReference type="Gene3D" id="1.10.8.60">
    <property type="match status" value="1"/>
</dbReference>
<dbReference type="GO" id="GO:0005737">
    <property type="term" value="C:cytoplasm"/>
    <property type="evidence" value="ECO:0007669"/>
    <property type="project" value="UniProtKB-SubCell"/>
</dbReference>
<dbReference type="GO" id="GO:0000502">
    <property type="term" value="C:proteasome complex"/>
    <property type="evidence" value="ECO:0007669"/>
    <property type="project" value="UniProtKB-KW"/>
</dbReference>
<dbReference type="PROSITE" id="PS00674">
    <property type="entry name" value="AAA"/>
    <property type="match status" value="1"/>
</dbReference>